<evidence type="ECO:0000259" key="1">
    <source>
        <dbReference type="PROSITE" id="PS50995"/>
    </source>
</evidence>
<dbReference type="InterPro" id="IPR039422">
    <property type="entry name" value="MarR/SlyA-like"/>
</dbReference>
<dbReference type="InterPro" id="IPR011991">
    <property type="entry name" value="ArsR-like_HTH"/>
</dbReference>
<proteinExistence type="predicted"/>
<dbReference type="InterPro" id="IPR036388">
    <property type="entry name" value="WH-like_DNA-bd_sf"/>
</dbReference>
<dbReference type="PRINTS" id="PR00598">
    <property type="entry name" value="HTHMARR"/>
</dbReference>
<dbReference type="CDD" id="cd00090">
    <property type="entry name" value="HTH_ARSR"/>
    <property type="match status" value="1"/>
</dbReference>
<dbReference type="AlphaFoldDB" id="A0A285EAH1"/>
<feature type="domain" description="HTH marR-type" evidence="1">
    <location>
        <begin position="32"/>
        <end position="167"/>
    </location>
</feature>
<dbReference type="Proteomes" id="UP000219514">
    <property type="component" value="Unassembled WGS sequence"/>
</dbReference>
<dbReference type="SMART" id="SM00347">
    <property type="entry name" value="HTH_MARR"/>
    <property type="match status" value="1"/>
</dbReference>
<dbReference type="GO" id="GO:0006950">
    <property type="term" value="P:response to stress"/>
    <property type="evidence" value="ECO:0007669"/>
    <property type="project" value="TreeGrafter"/>
</dbReference>
<dbReference type="SUPFAM" id="SSF46785">
    <property type="entry name" value="Winged helix' DNA-binding domain"/>
    <property type="match status" value="1"/>
</dbReference>
<gene>
    <name evidence="2" type="ORF">SAMN06893097_103241</name>
</gene>
<dbReference type="PANTHER" id="PTHR33164">
    <property type="entry name" value="TRANSCRIPTIONAL REGULATOR, MARR FAMILY"/>
    <property type="match status" value="1"/>
</dbReference>
<dbReference type="Pfam" id="PF12802">
    <property type="entry name" value="MarR_2"/>
    <property type="match status" value="1"/>
</dbReference>
<organism evidence="2 3">
    <name type="scientific">Geodermatophilus sabuli</name>
    <dbReference type="NCBI Taxonomy" id="1564158"/>
    <lineage>
        <taxon>Bacteria</taxon>
        <taxon>Bacillati</taxon>
        <taxon>Actinomycetota</taxon>
        <taxon>Actinomycetes</taxon>
        <taxon>Geodermatophilales</taxon>
        <taxon>Geodermatophilaceae</taxon>
        <taxon>Geodermatophilus</taxon>
    </lineage>
</organism>
<dbReference type="PANTHER" id="PTHR33164:SF104">
    <property type="entry name" value="TRANSCRIPTIONAL REGULATORY PROTEIN"/>
    <property type="match status" value="1"/>
</dbReference>
<dbReference type="InterPro" id="IPR036390">
    <property type="entry name" value="WH_DNA-bd_sf"/>
</dbReference>
<dbReference type="RefSeq" id="WP_097206096.1">
    <property type="nucleotide sequence ID" value="NZ_JACHXB010000004.1"/>
</dbReference>
<accession>A0A285EAH1</accession>
<keyword evidence="3" id="KW-1185">Reference proteome</keyword>
<evidence type="ECO:0000313" key="2">
    <source>
        <dbReference type="EMBL" id="SNX96072.1"/>
    </source>
</evidence>
<dbReference type="InterPro" id="IPR000835">
    <property type="entry name" value="HTH_MarR-typ"/>
</dbReference>
<reference evidence="2 3" key="1">
    <citation type="submission" date="2017-09" db="EMBL/GenBank/DDBJ databases">
        <authorList>
            <person name="Ehlers B."/>
            <person name="Leendertz F.H."/>
        </authorList>
    </citation>
    <scope>NUCLEOTIDE SEQUENCE [LARGE SCALE GENOMIC DNA]</scope>
    <source>
        <strain evidence="2 3">DSM 46844</strain>
    </source>
</reference>
<dbReference type="Gene3D" id="1.10.10.10">
    <property type="entry name" value="Winged helix-like DNA-binding domain superfamily/Winged helix DNA-binding domain"/>
    <property type="match status" value="1"/>
</dbReference>
<protein>
    <submittedName>
        <fullName evidence="2">Transcriptional regulator, MarR family</fullName>
    </submittedName>
</protein>
<dbReference type="EMBL" id="OBDO01000003">
    <property type="protein sequence ID" value="SNX96072.1"/>
    <property type="molecule type" value="Genomic_DNA"/>
</dbReference>
<dbReference type="PROSITE" id="PS50995">
    <property type="entry name" value="HTH_MARR_2"/>
    <property type="match status" value="1"/>
</dbReference>
<sequence length="186" mass="20802">MTATDGVTRTRDVVDDIIGQWARVRPKLDVSAMEVFGRLHRSFLLYRLGIAEGFAEAGTNEPGFDVLAALRRAGPEHRLSAGELARRTLVTTGGLTLRVRRLEREGYVRRERDPEDNRMVYVELTDSGRELVDRVADAHFENMNRMLGKLTSDERTSLAHLLGRLYESLQETAPGLGPGIDENGEP</sequence>
<dbReference type="OrthoDB" id="3237509at2"/>
<dbReference type="GO" id="GO:0003700">
    <property type="term" value="F:DNA-binding transcription factor activity"/>
    <property type="evidence" value="ECO:0007669"/>
    <property type="project" value="InterPro"/>
</dbReference>
<evidence type="ECO:0000313" key="3">
    <source>
        <dbReference type="Proteomes" id="UP000219514"/>
    </source>
</evidence>
<name>A0A285EAH1_9ACTN</name>